<dbReference type="InterPro" id="IPR036271">
    <property type="entry name" value="Tet_transcr_reg_TetR-rel_C_sf"/>
</dbReference>
<comment type="caution">
    <text evidence="5">The sequence shown here is derived from an EMBL/GenBank/DDBJ whole genome shotgun (WGS) entry which is preliminary data.</text>
</comment>
<organism evidence="5 6">
    <name type="scientific">Paenibacillus melissococcoides</name>
    <dbReference type="NCBI Taxonomy" id="2912268"/>
    <lineage>
        <taxon>Bacteria</taxon>
        <taxon>Bacillati</taxon>
        <taxon>Bacillota</taxon>
        <taxon>Bacilli</taxon>
        <taxon>Bacillales</taxon>
        <taxon>Paenibacillaceae</taxon>
        <taxon>Paenibacillus</taxon>
    </lineage>
</organism>
<dbReference type="Proteomes" id="UP001154322">
    <property type="component" value="Unassembled WGS sequence"/>
</dbReference>
<name>A0ABM9G589_9BACL</name>
<dbReference type="Pfam" id="PF00440">
    <property type="entry name" value="TetR_N"/>
    <property type="match status" value="1"/>
</dbReference>
<dbReference type="SUPFAM" id="SSF46689">
    <property type="entry name" value="Homeodomain-like"/>
    <property type="match status" value="1"/>
</dbReference>
<feature type="compositionally biased region" description="Basic and acidic residues" evidence="3">
    <location>
        <begin position="194"/>
        <end position="207"/>
    </location>
</feature>
<dbReference type="EMBL" id="CALYLO010000006">
    <property type="protein sequence ID" value="CAH8247002.1"/>
    <property type="molecule type" value="Genomic_DNA"/>
</dbReference>
<dbReference type="PRINTS" id="PR00455">
    <property type="entry name" value="HTHTETR"/>
</dbReference>
<gene>
    <name evidence="5" type="ORF">WJ0W_004235</name>
</gene>
<protein>
    <submittedName>
        <fullName evidence="5">TetR/AcrR family transcriptional regulator</fullName>
    </submittedName>
</protein>
<accession>A0ABM9G589</accession>
<evidence type="ECO:0000313" key="5">
    <source>
        <dbReference type="EMBL" id="CAH8247002.1"/>
    </source>
</evidence>
<dbReference type="InterPro" id="IPR009057">
    <property type="entry name" value="Homeodomain-like_sf"/>
</dbReference>
<evidence type="ECO:0000256" key="3">
    <source>
        <dbReference type="SAM" id="MobiDB-lite"/>
    </source>
</evidence>
<dbReference type="InterPro" id="IPR001647">
    <property type="entry name" value="HTH_TetR"/>
</dbReference>
<evidence type="ECO:0000313" key="6">
    <source>
        <dbReference type="Proteomes" id="UP001154322"/>
    </source>
</evidence>
<sequence>MSYGQSDKLHLILDAAYELFGANGFYETKMSDIAEKAGIAKGTIYIYFKSKEELFTAMSVRDFEQYLRELDYGLNQAGSLEDGLRFAADHHLRYYFRRKQYTNLFFKSPNKDPDMMQALCKFMHRYIEAMSGLMRRFELPEPALHAKSYTGMLDMMKMDMLFAPEFTEQDMEQRIRFVADLFIRGCLAAGTASSDRDAGNGYPREESAPNGQKR</sequence>
<keyword evidence="1 2" id="KW-0238">DNA-binding</keyword>
<dbReference type="PANTHER" id="PTHR30055:SF226">
    <property type="entry name" value="HTH-TYPE TRANSCRIPTIONAL REGULATOR PKSA"/>
    <property type="match status" value="1"/>
</dbReference>
<keyword evidence="6" id="KW-1185">Reference proteome</keyword>
<proteinExistence type="predicted"/>
<dbReference type="RefSeq" id="WP_213425926.1">
    <property type="nucleotide sequence ID" value="NZ_AP031286.1"/>
</dbReference>
<feature type="domain" description="HTH tetR-type" evidence="4">
    <location>
        <begin position="6"/>
        <end position="66"/>
    </location>
</feature>
<evidence type="ECO:0000259" key="4">
    <source>
        <dbReference type="PROSITE" id="PS50977"/>
    </source>
</evidence>
<dbReference type="Gene3D" id="1.10.10.60">
    <property type="entry name" value="Homeodomain-like"/>
    <property type="match status" value="1"/>
</dbReference>
<evidence type="ECO:0000256" key="1">
    <source>
        <dbReference type="ARBA" id="ARBA00023125"/>
    </source>
</evidence>
<dbReference type="InterPro" id="IPR050109">
    <property type="entry name" value="HTH-type_TetR-like_transc_reg"/>
</dbReference>
<dbReference type="SUPFAM" id="SSF48498">
    <property type="entry name" value="Tetracyclin repressor-like, C-terminal domain"/>
    <property type="match status" value="1"/>
</dbReference>
<dbReference type="PANTHER" id="PTHR30055">
    <property type="entry name" value="HTH-TYPE TRANSCRIPTIONAL REGULATOR RUTR"/>
    <property type="match status" value="1"/>
</dbReference>
<dbReference type="Gene3D" id="1.10.357.10">
    <property type="entry name" value="Tetracycline Repressor, domain 2"/>
    <property type="match status" value="1"/>
</dbReference>
<dbReference type="PROSITE" id="PS50977">
    <property type="entry name" value="HTH_TETR_2"/>
    <property type="match status" value="1"/>
</dbReference>
<evidence type="ECO:0000256" key="2">
    <source>
        <dbReference type="PROSITE-ProRule" id="PRU00335"/>
    </source>
</evidence>
<reference evidence="5" key="1">
    <citation type="submission" date="2022-06" db="EMBL/GenBank/DDBJ databases">
        <authorList>
            <person name="Dietemann V."/>
            <person name="Ory F."/>
            <person name="Dainat B."/>
            <person name="Oberhansli S."/>
        </authorList>
    </citation>
    <scope>NUCLEOTIDE SEQUENCE</scope>
    <source>
        <strain evidence="5">Ena-SAMPLE-TAB-26-04-2022-14:26:32:270-5432</strain>
    </source>
</reference>
<feature type="region of interest" description="Disordered" evidence="3">
    <location>
        <begin position="192"/>
        <end position="214"/>
    </location>
</feature>
<feature type="DNA-binding region" description="H-T-H motif" evidence="2">
    <location>
        <begin position="29"/>
        <end position="48"/>
    </location>
</feature>